<dbReference type="HOGENOM" id="CLU_3120633_0_0_10"/>
<dbReference type="AlphaFoldDB" id="G8R1T2"/>
<dbReference type="STRING" id="926562.Oweho_1879"/>
<gene>
    <name evidence="1" type="ordered locus">Oweho_1879</name>
</gene>
<dbReference type="RefSeq" id="WP_014202214.1">
    <property type="nucleotide sequence ID" value="NC_016599.1"/>
</dbReference>
<evidence type="ECO:0000313" key="1">
    <source>
        <dbReference type="EMBL" id="AEV32858.1"/>
    </source>
</evidence>
<proteinExistence type="predicted"/>
<keyword evidence="2" id="KW-1185">Reference proteome</keyword>
<dbReference type="EMBL" id="CP003156">
    <property type="protein sequence ID" value="AEV32858.1"/>
    <property type="molecule type" value="Genomic_DNA"/>
</dbReference>
<reference evidence="1 2" key="1">
    <citation type="journal article" date="2012" name="Stand. Genomic Sci.">
        <title>Genome sequence of the orange-pigmented seawater bacterium Owenweeksia hongkongensis type strain (UST20020801(T)).</title>
        <authorList>
            <person name="Riedel T."/>
            <person name="Held B."/>
            <person name="Nolan M."/>
            <person name="Lucas S."/>
            <person name="Lapidus A."/>
            <person name="Tice H."/>
            <person name="Del Rio T.G."/>
            <person name="Cheng J.F."/>
            <person name="Han C."/>
            <person name="Tapia R."/>
            <person name="Goodwin L.A."/>
            <person name="Pitluck S."/>
            <person name="Liolios K."/>
            <person name="Mavromatis K."/>
            <person name="Pagani I."/>
            <person name="Ivanova N."/>
            <person name="Mikhailova N."/>
            <person name="Pati A."/>
            <person name="Chen A."/>
            <person name="Palaniappan K."/>
            <person name="Rohde M."/>
            <person name="Tindall B.J."/>
            <person name="Detter J.C."/>
            <person name="Goker M."/>
            <person name="Woyke T."/>
            <person name="Bristow J."/>
            <person name="Eisen J.A."/>
            <person name="Markowitz V."/>
            <person name="Hugenholtz P."/>
            <person name="Klenk H.P."/>
            <person name="Kyrpides N.C."/>
        </authorList>
    </citation>
    <scope>NUCLEOTIDE SEQUENCE</scope>
    <source>
        <strain evidence="2">DSM 17368 / JCM 12287 / NRRL B-23963</strain>
    </source>
</reference>
<dbReference type="KEGG" id="oho:Oweho_1879"/>
<name>G8R1T2_OWEHD</name>
<protein>
    <submittedName>
        <fullName evidence="1">Uncharacterized protein</fullName>
    </submittedName>
</protein>
<organism evidence="1 2">
    <name type="scientific">Owenweeksia hongkongensis (strain DSM 17368 / CIP 108786 / JCM 12287 / NRRL B-23963 / UST20020801)</name>
    <dbReference type="NCBI Taxonomy" id="926562"/>
    <lineage>
        <taxon>Bacteria</taxon>
        <taxon>Pseudomonadati</taxon>
        <taxon>Bacteroidota</taxon>
        <taxon>Flavobacteriia</taxon>
        <taxon>Flavobacteriales</taxon>
        <taxon>Owenweeksiaceae</taxon>
        <taxon>Owenweeksia</taxon>
    </lineage>
</organism>
<dbReference type="Proteomes" id="UP000005631">
    <property type="component" value="Chromosome"/>
</dbReference>
<sequence length="50" mass="5455">MKGDSINKENKKFDIPKSGSLGLLALGYRGVQAWRKVRDGDDTADSSSKN</sequence>
<evidence type="ECO:0000313" key="2">
    <source>
        <dbReference type="Proteomes" id="UP000005631"/>
    </source>
</evidence>
<accession>G8R1T2</accession>